<dbReference type="NCBIfam" id="TIGR01782">
    <property type="entry name" value="TonB-Xanth-Caul"/>
    <property type="match status" value="1"/>
</dbReference>
<feature type="domain" description="TonB-dependent receptor plug" evidence="10">
    <location>
        <begin position="94"/>
        <end position="198"/>
    </location>
</feature>
<evidence type="ECO:0000256" key="8">
    <source>
        <dbReference type="SAM" id="Coils"/>
    </source>
</evidence>
<dbReference type="InterPro" id="IPR039426">
    <property type="entry name" value="TonB-dep_rcpt-like"/>
</dbReference>
<dbReference type="InterPro" id="IPR012910">
    <property type="entry name" value="Plug_dom"/>
</dbReference>
<evidence type="ECO:0000259" key="11">
    <source>
        <dbReference type="Pfam" id="PF14905"/>
    </source>
</evidence>
<reference evidence="12 13" key="1">
    <citation type="submission" date="2018-09" db="EMBL/GenBank/DDBJ databases">
        <title>Sphingomonas sp. DAC4.</title>
        <authorList>
            <person name="Seo T."/>
        </authorList>
    </citation>
    <scope>NUCLEOTIDE SEQUENCE [LARGE SCALE GENOMIC DNA]</scope>
    <source>
        <strain evidence="12 13">DAC4</strain>
    </source>
</reference>
<comment type="caution">
    <text evidence="12">The sequence shown here is derived from an EMBL/GenBank/DDBJ whole genome shotgun (WGS) entry which is preliminary data.</text>
</comment>
<evidence type="ECO:0000259" key="10">
    <source>
        <dbReference type="Pfam" id="PF07715"/>
    </source>
</evidence>
<dbReference type="SUPFAM" id="SSF56935">
    <property type="entry name" value="Porins"/>
    <property type="match status" value="1"/>
</dbReference>
<evidence type="ECO:0000256" key="4">
    <source>
        <dbReference type="ARBA" id="ARBA00022692"/>
    </source>
</evidence>
<dbReference type="PANTHER" id="PTHR40980:SF3">
    <property type="entry name" value="TONB-DEPENDENT RECEPTOR-LIKE BETA-BARREL DOMAIN-CONTAINING PROTEIN"/>
    <property type="match status" value="1"/>
</dbReference>
<dbReference type="Pfam" id="PF07715">
    <property type="entry name" value="Plug"/>
    <property type="match status" value="1"/>
</dbReference>
<dbReference type="InterPro" id="IPR010104">
    <property type="entry name" value="TonB_rcpt_bac"/>
</dbReference>
<keyword evidence="12" id="KW-0675">Receptor</keyword>
<evidence type="ECO:0000256" key="9">
    <source>
        <dbReference type="SAM" id="SignalP"/>
    </source>
</evidence>
<dbReference type="InterPro" id="IPR041700">
    <property type="entry name" value="OMP_b-brl_3"/>
</dbReference>
<dbReference type="Gene3D" id="2.40.170.20">
    <property type="entry name" value="TonB-dependent receptor, beta-barrel domain"/>
    <property type="match status" value="1"/>
</dbReference>
<dbReference type="Proteomes" id="UP000285023">
    <property type="component" value="Unassembled WGS sequence"/>
</dbReference>
<evidence type="ECO:0000256" key="7">
    <source>
        <dbReference type="PROSITE-ProRule" id="PRU01360"/>
    </source>
</evidence>
<dbReference type="AlphaFoldDB" id="A0A418PZY8"/>
<dbReference type="Pfam" id="PF14905">
    <property type="entry name" value="OMP_b-brl_3"/>
    <property type="match status" value="1"/>
</dbReference>
<keyword evidence="6 7" id="KW-0998">Cell outer membrane</keyword>
<feature type="coiled-coil region" evidence="8">
    <location>
        <begin position="46"/>
        <end position="73"/>
    </location>
</feature>
<evidence type="ECO:0000256" key="5">
    <source>
        <dbReference type="ARBA" id="ARBA00023136"/>
    </source>
</evidence>
<organism evidence="12 13">
    <name type="scientific">Sphingomonas edaphi</name>
    <dbReference type="NCBI Taxonomy" id="2315689"/>
    <lineage>
        <taxon>Bacteria</taxon>
        <taxon>Pseudomonadati</taxon>
        <taxon>Pseudomonadota</taxon>
        <taxon>Alphaproteobacteria</taxon>
        <taxon>Sphingomonadales</taxon>
        <taxon>Sphingomonadaceae</taxon>
        <taxon>Sphingomonas</taxon>
    </lineage>
</organism>
<evidence type="ECO:0000256" key="6">
    <source>
        <dbReference type="ARBA" id="ARBA00023237"/>
    </source>
</evidence>
<evidence type="ECO:0000256" key="3">
    <source>
        <dbReference type="ARBA" id="ARBA00022452"/>
    </source>
</evidence>
<dbReference type="EMBL" id="QXTF01000002">
    <property type="protein sequence ID" value="RIX29170.1"/>
    <property type="molecule type" value="Genomic_DNA"/>
</dbReference>
<sequence>MKNFARSLYATTASPVALGLALSLIATSPAHAQDAAADTTTAAEKAQAAQEAAASAQDAAAAAQQAAAAAQNAAGEDIVVTGIRASINSSVAQKRNNTSIVEVISAEDIGKLPDLSIAESLSRLPGLATQRLDGRANVVSIRGLAPDFTTTLLNGREQVSANNNRGVELDQYPSELLNGAVVYKTPDASLIGQALGGTIDMQTVRPLAHGKRTVAVGIRGEVNDLGKLNPDISNKGYRFNISYIDQNADGTLGWAIGYARMKSPTAEERFNAWGYPGGPDGNLIIGGAKPYVKSNELNRDGLMGVLEFQPSDRVHTTIDGYWSRFKDDQRLRGIEFPLAWGNSTLLPGYTAEDGLVTSGTWSGTEAVMRNDVVHRTSNIFAAGWNTKFMATERLTLEADLGYSKLKKTEENLEIYLGTGRGQNVGDRETALGFEMRNNGGIIFNPSLDYADPNLFVITDPQGWNSCGGAVPNCQDGFVNTPKIRDQLASLRLQATQELDGFIKSVRVGANYSSRKKSLDDRGFVLTSENYPADTPVPSDYLYDPVSLDFIGIPGMVSFDSWEYYKDGNYTLTDEADWTPGRIFNDYTVREKVLTGFVQANFDQDLGQVPVRGNVGLQIVHTDQEGSSFYAQVVGGQTESTPVTDGDKYTEFLPSLNVTAELAQGTFLRFGAARMLARARMDQLRPGGGVNFDSSRRNNTDINASPWSLDLGNAKLRPLMAKTFDIAFEKYFGKGGYVSVGGFYKRLENWIYRQSTEFDFTEFEVPDGGTVATRLGLANQWQNGRAGKVYGFEASASLPFSTFTPALDGFGVLASGSYTKSRVREGGADPISMPGLSRWVANGTAYYEKNGFQVRASARYRSKFLAEVSGLSLARDRVMAKSEVILDAQVGYTFESGPLTGLGVLLQGSNLTNEPFVTYYNDDPRQIRDYQNYGRNFMAGVTYRF</sequence>
<feature type="chain" id="PRO_5018998951" evidence="9">
    <location>
        <begin position="33"/>
        <end position="944"/>
    </location>
</feature>
<feature type="domain" description="Outer membrane protein beta-barrel" evidence="11">
    <location>
        <begin position="568"/>
        <end position="863"/>
    </location>
</feature>
<protein>
    <submittedName>
        <fullName evidence="12">TonB-dependent receptor</fullName>
    </submittedName>
</protein>
<evidence type="ECO:0000313" key="13">
    <source>
        <dbReference type="Proteomes" id="UP000285023"/>
    </source>
</evidence>
<dbReference type="InterPro" id="IPR036942">
    <property type="entry name" value="Beta-barrel_TonB_sf"/>
</dbReference>
<dbReference type="InterPro" id="IPR037066">
    <property type="entry name" value="Plug_dom_sf"/>
</dbReference>
<dbReference type="OrthoDB" id="5476657at2"/>
<dbReference type="CDD" id="cd01347">
    <property type="entry name" value="ligand_gated_channel"/>
    <property type="match status" value="1"/>
</dbReference>
<dbReference type="GO" id="GO:0009279">
    <property type="term" value="C:cell outer membrane"/>
    <property type="evidence" value="ECO:0007669"/>
    <property type="project" value="UniProtKB-SubCell"/>
</dbReference>
<comment type="similarity">
    <text evidence="7">Belongs to the TonB-dependent receptor family.</text>
</comment>
<keyword evidence="8" id="KW-0175">Coiled coil</keyword>
<keyword evidence="4 7" id="KW-0812">Transmembrane</keyword>
<keyword evidence="2 7" id="KW-0813">Transport</keyword>
<keyword evidence="13" id="KW-1185">Reference proteome</keyword>
<name>A0A418PZY8_9SPHN</name>
<dbReference type="PROSITE" id="PS52016">
    <property type="entry name" value="TONB_DEPENDENT_REC_3"/>
    <property type="match status" value="1"/>
</dbReference>
<gene>
    <name evidence="12" type="ORF">D3M59_07615</name>
</gene>
<evidence type="ECO:0000256" key="2">
    <source>
        <dbReference type="ARBA" id="ARBA00022448"/>
    </source>
</evidence>
<feature type="signal peptide" evidence="9">
    <location>
        <begin position="1"/>
        <end position="32"/>
    </location>
</feature>
<comment type="subcellular location">
    <subcellularLocation>
        <location evidence="1 7">Cell outer membrane</location>
        <topology evidence="1 7">Multi-pass membrane protein</topology>
    </subcellularLocation>
</comment>
<proteinExistence type="inferred from homology"/>
<accession>A0A418PZY8</accession>
<dbReference type="RefSeq" id="WP_119533058.1">
    <property type="nucleotide sequence ID" value="NZ_QXTF01000002.1"/>
</dbReference>
<keyword evidence="3 7" id="KW-1134">Transmembrane beta strand</keyword>
<dbReference type="Gene3D" id="2.170.130.10">
    <property type="entry name" value="TonB-dependent receptor, plug domain"/>
    <property type="match status" value="1"/>
</dbReference>
<dbReference type="PANTHER" id="PTHR40980">
    <property type="entry name" value="PLUG DOMAIN-CONTAINING PROTEIN"/>
    <property type="match status" value="1"/>
</dbReference>
<keyword evidence="5 7" id="KW-0472">Membrane</keyword>
<evidence type="ECO:0000313" key="12">
    <source>
        <dbReference type="EMBL" id="RIX29170.1"/>
    </source>
</evidence>
<evidence type="ECO:0000256" key="1">
    <source>
        <dbReference type="ARBA" id="ARBA00004571"/>
    </source>
</evidence>
<keyword evidence="9" id="KW-0732">Signal</keyword>